<evidence type="ECO:0000313" key="2">
    <source>
        <dbReference type="Proteomes" id="UP001603857"/>
    </source>
</evidence>
<dbReference type="Proteomes" id="UP001603857">
    <property type="component" value="Unassembled WGS sequence"/>
</dbReference>
<protein>
    <submittedName>
        <fullName evidence="1">Uncharacterized protein</fullName>
    </submittedName>
</protein>
<evidence type="ECO:0000313" key="1">
    <source>
        <dbReference type="EMBL" id="KAL2329463.1"/>
    </source>
</evidence>
<proteinExistence type="predicted"/>
<reference evidence="1 2" key="1">
    <citation type="submission" date="2024-08" db="EMBL/GenBank/DDBJ databases">
        <title>Insights into the chromosomal genome structure of Flemingia macrophylla.</title>
        <authorList>
            <person name="Ding Y."/>
            <person name="Zhao Y."/>
            <person name="Bi W."/>
            <person name="Wu M."/>
            <person name="Zhao G."/>
            <person name="Gong Y."/>
            <person name="Li W."/>
            <person name="Zhang P."/>
        </authorList>
    </citation>
    <scope>NUCLEOTIDE SEQUENCE [LARGE SCALE GENOMIC DNA]</scope>
    <source>
        <strain evidence="1">DYQJB</strain>
        <tissue evidence="1">Leaf</tissue>
    </source>
</reference>
<name>A0ABD1M1N4_9FABA</name>
<accession>A0ABD1M1N4</accession>
<dbReference type="EMBL" id="JBGMDY010000006">
    <property type="protein sequence ID" value="KAL2329463.1"/>
    <property type="molecule type" value="Genomic_DNA"/>
</dbReference>
<gene>
    <name evidence="1" type="ORF">Fmac_017044</name>
</gene>
<organism evidence="1 2">
    <name type="scientific">Flemingia macrophylla</name>
    <dbReference type="NCBI Taxonomy" id="520843"/>
    <lineage>
        <taxon>Eukaryota</taxon>
        <taxon>Viridiplantae</taxon>
        <taxon>Streptophyta</taxon>
        <taxon>Embryophyta</taxon>
        <taxon>Tracheophyta</taxon>
        <taxon>Spermatophyta</taxon>
        <taxon>Magnoliopsida</taxon>
        <taxon>eudicotyledons</taxon>
        <taxon>Gunneridae</taxon>
        <taxon>Pentapetalae</taxon>
        <taxon>rosids</taxon>
        <taxon>fabids</taxon>
        <taxon>Fabales</taxon>
        <taxon>Fabaceae</taxon>
        <taxon>Papilionoideae</taxon>
        <taxon>50 kb inversion clade</taxon>
        <taxon>NPAAA clade</taxon>
        <taxon>indigoferoid/millettioid clade</taxon>
        <taxon>Phaseoleae</taxon>
        <taxon>Flemingia</taxon>
    </lineage>
</organism>
<dbReference type="AlphaFoldDB" id="A0ABD1M1N4"/>
<sequence length="67" mass="7487">MEIILSLFCIGSSSKIAIQEKNVPSDAALVHMSCNLKDFGTWSLEKISIKWRSLGNSQFFSQCVANY</sequence>
<comment type="caution">
    <text evidence="1">The sequence shown here is derived from an EMBL/GenBank/DDBJ whole genome shotgun (WGS) entry which is preliminary data.</text>
</comment>
<keyword evidence="2" id="KW-1185">Reference proteome</keyword>